<sequence>MRYICFQRLGADILLELLPNQIEDKHAIPYHLPVTKTCRSAVHTVVESNRGCGLTRRTRQLILIDRNLMDQVGSLEYAFCGNTPPRTGNSIVSRGVDSVAVSSGDRPEGKPAHSSDEISSTRKDVTESSSATSLELVPEHKEVRWGSQNQRSLYTTVGTKQDQKKYHDGSVGIVIVVSSSALGARGVGECERTG</sequence>
<organism evidence="2 3">
    <name type="scientific">Favolaschia claudopus</name>
    <dbReference type="NCBI Taxonomy" id="2862362"/>
    <lineage>
        <taxon>Eukaryota</taxon>
        <taxon>Fungi</taxon>
        <taxon>Dikarya</taxon>
        <taxon>Basidiomycota</taxon>
        <taxon>Agaricomycotina</taxon>
        <taxon>Agaricomycetes</taxon>
        <taxon>Agaricomycetidae</taxon>
        <taxon>Agaricales</taxon>
        <taxon>Marasmiineae</taxon>
        <taxon>Mycenaceae</taxon>
        <taxon>Favolaschia</taxon>
    </lineage>
</organism>
<reference evidence="2 3" key="1">
    <citation type="journal article" date="2024" name="J Genomics">
        <title>Draft genome sequencing and assembly of Favolaschia claudopus CIRM-BRFM 2984 isolated from oak limbs.</title>
        <authorList>
            <person name="Navarro D."/>
            <person name="Drula E."/>
            <person name="Chaduli D."/>
            <person name="Cazenave R."/>
            <person name="Ahrendt S."/>
            <person name="Wang J."/>
            <person name="Lipzen A."/>
            <person name="Daum C."/>
            <person name="Barry K."/>
            <person name="Grigoriev I.V."/>
            <person name="Favel A."/>
            <person name="Rosso M.N."/>
            <person name="Martin F."/>
        </authorList>
    </citation>
    <scope>NUCLEOTIDE SEQUENCE [LARGE SCALE GENOMIC DNA]</scope>
    <source>
        <strain evidence="2 3">CIRM-BRFM 2984</strain>
    </source>
</reference>
<feature type="region of interest" description="Disordered" evidence="1">
    <location>
        <begin position="100"/>
        <end position="134"/>
    </location>
</feature>
<evidence type="ECO:0000313" key="3">
    <source>
        <dbReference type="Proteomes" id="UP001362999"/>
    </source>
</evidence>
<protein>
    <submittedName>
        <fullName evidence="2">Uncharacterized protein</fullName>
    </submittedName>
</protein>
<keyword evidence="3" id="KW-1185">Reference proteome</keyword>
<accession>A0AAW0C5P7</accession>
<dbReference type="AlphaFoldDB" id="A0AAW0C5P7"/>
<dbReference type="EMBL" id="JAWWNJ010000020">
    <property type="protein sequence ID" value="KAK7034839.1"/>
    <property type="molecule type" value="Genomic_DNA"/>
</dbReference>
<evidence type="ECO:0000313" key="2">
    <source>
        <dbReference type="EMBL" id="KAK7034839.1"/>
    </source>
</evidence>
<evidence type="ECO:0000256" key="1">
    <source>
        <dbReference type="SAM" id="MobiDB-lite"/>
    </source>
</evidence>
<name>A0AAW0C5P7_9AGAR</name>
<feature type="compositionally biased region" description="Basic and acidic residues" evidence="1">
    <location>
        <begin position="105"/>
        <end position="126"/>
    </location>
</feature>
<gene>
    <name evidence="2" type="ORF">R3P38DRAFT_2771906</name>
</gene>
<dbReference type="Proteomes" id="UP001362999">
    <property type="component" value="Unassembled WGS sequence"/>
</dbReference>
<comment type="caution">
    <text evidence="2">The sequence shown here is derived from an EMBL/GenBank/DDBJ whole genome shotgun (WGS) entry which is preliminary data.</text>
</comment>
<proteinExistence type="predicted"/>